<organism evidence="2 3">
    <name type="scientific">Erythranthe guttata</name>
    <name type="common">Yellow monkey flower</name>
    <name type="synonym">Mimulus guttatus</name>
    <dbReference type="NCBI Taxonomy" id="4155"/>
    <lineage>
        <taxon>Eukaryota</taxon>
        <taxon>Viridiplantae</taxon>
        <taxon>Streptophyta</taxon>
        <taxon>Embryophyta</taxon>
        <taxon>Tracheophyta</taxon>
        <taxon>Spermatophyta</taxon>
        <taxon>Magnoliopsida</taxon>
        <taxon>eudicotyledons</taxon>
        <taxon>Gunneridae</taxon>
        <taxon>Pentapetalae</taxon>
        <taxon>asterids</taxon>
        <taxon>lamiids</taxon>
        <taxon>Lamiales</taxon>
        <taxon>Phrymaceae</taxon>
        <taxon>Erythranthe</taxon>
    </lineage>
</organism>
<accession>A0A022QJJ8</accession>
<dbReference type="Proteomes" id="UP000030748">
    <property type="component" value="Unassembled WGS sequence"/>
</dbReference>
<evidence type="ECO:0000313" key="2">
    <source>
        <dbReference type="EMBL" id="EYU28887.1"/>
    </source>
</evidence>
<gene>
    <name evidence="2" type="ORF">MIMGU_mgv1a016293mg</name>
</gene>
<sequence length="127" mass="13427">MITRISTKSAKVASGITLEHTPSHSDVPSGGLHHLHHSSAAAAAAATAAAAITAAAAEANDHRQNHCGGEVRLSEVEPVGDLVGPCFRRKDAVEPRNSLAGEVFQPKESFLQLLHYVLHNFLDPHLS</sequence>
<name>A0A022QJJ8_ERYGU</name>
<evidence type="ECO:0000256" key="1">
    <source>
        <dbReference type="SAM" id="MobiDB-lite"/>
    </source>
</evidence>
<proteinExistence type="predicted"/>
<reference evidence="2 3" key="1">
    <citation type="journal article" date="2013" name="Proc. Natl. Acad. Sci. U.S.A.">
        <title>Fine-scale variation in meiotic recombination in Mimulus inferred from population shotgun sequencing.</title>
        <authorList>
            <person name="Hellsten U."/>
            <person name="Wright K.M."/>
            <person name="Jenkins J."/>
            <person name="Shu S."/>
            <person name="Yuan Y."/>
            <person name="Wessler S.R."/>
            <person name="Schmutz J."/>
            <person name="Willis J.H."/>
            <person name="Rokhsar D.S."/>
        </authorList>
    </citation>
    <scope>NUCLEOTIDE SEQUENCE [LARGE SCALE GENOMIC DNA]</scope>
    <source>
        <strain evidence="3">cv. DUN x IM62</strain>
    </source>
</reference>
<dbReference type="EMBL" id="KI631311">
    <property type="protein sequence ID" value="EYU28887.1"/>
    <property type="molecule type" value="Genomic_DNA"/>
</dbReference>
<evidence type="ECO:0000313" key="3">
    <source>
        <dbReference type="Proteomes" id="UP000030748"/>
    </source>
</evidence>
<protein>
    <submittedName>
        <fullName evidence="2">Uncharacterized protein</fullName>
    </submittedName>
</protein>
<dbReference type="AlphaFoldDB" id="A0A022QJJ8"/>
<feature type="region of interest" description="Disordered" evidence="1">
    <location>
        <begin position="1"/>
        <end position="34"/>
    </location>
</feature>
<keyword evidence="3" id="KW-1185">Reference proteome</keyword>